<protein>
    <submittedName>
        <fullName evidence="1">Uncharacterized protein</fullName>
    </submittedName>
</protein>
<name>W4FFF1_APHAT</name>
<sequence length="101" mass="11361">MKQTDYVCPRCKACVSSKNAARHSRSSHCVTEEQAETHALALLEARRQRDRERKAAARVLAEKYNCHHSTICRVFFSGKAAGSCYRQHESLGFEQQEGSCG</sequence>
<dbReference type="GeneID" id="20819806"/>
<evidence type="ECO:0000313" key="1">
    <source>
        <dbReference type="EMBL" id="ETV65473.1"/>
    </source>
</evidence>
<proteinExistence type="predicted"/>
<dbReference type="VEuPathDB" id="FungiDB:H257_17810"/>
<organism evidence="1">
    <name type="scientific">Aphanomyces astaci</name>
    <name type="common">Crayfish plague agent</name>
    <dbReference type="NCBI Taxonomy" id="112090"/>
    <lineage>
        <taxon>Eukaryota</taxon>
        <taxon>Sar</taxon>
        <taxon>Stramenopiles</taxon>
        <taxon>Oomycota</taxon>
        <taxon>Saprolegniomycetes</taxon>
        <taxon>Saprolegniales</taxon>
        <taxon>Verrucalvaceae</taxon>
        <taxon>Aphanomyces</taxon>
    </lineage>
</organism>
<dbReference type="RefSeq" id="XP_009845055.1">
    <property type="nucleotide sequence ID" value="XM_009846753.1"/>
</dbReference>
<dbReference type="EMBL" id="KI913233">
    <property type="protein sequence ID" value="ETV65473.1"/>
    <property type="molecule type" value="Genomic_DNA"/>
</dbReference>
<accession>W4FFF1</accession>
<reference evidence="1" key="1">
    <citation type="submission" date="2013-12" db="EMBL/GenBank/DDBJ databases">
        <title>The Genome Sequence of Aphanomyces astaci APO3.</title>
        <authorList>
            <consortium name="The Broad Institute Genomics Platform"/>
            <person name="Russ C."/>
            <person name="Tyler B."/>
            <person name="van West P."/>
            <person name="Dieguez-Uribeondo J."/>
            <person name="Young S.K."/>
            <person name="Zeng Q."/>
            <person name="Gargeya S."/>
            <person name="Fitzgerald M."/>
            <person name="Abouelleil A."/>
            <person name="Alvarado L."/>
            <person name="Chapman S.B."/>
            <person name="Gainer-Dewar J."/>
            <person name="Goldberg J."/>
            <person name="Griggs A."/>
            <person name="Gujja S."/>
            <person name="Hansen M."/>
            <person name="Howarth C."/>
            <person name="Imamovic A."/>
            <person name="Ireland A."/>
            <person name="Larimer J."/>
            <person name="McCowan C."/>
            <person name="Murphy C."/>
            <person name="Pearson M."/>
            <person name="Poon T.W."/>
            <person name="Priest M."/>
            <person name="Roberts A."/>
            <person name="Saif S."/>
            <person name="Shea T."/>
            <person name="Sykes S."/>
            <person name="Wortman J."/>
            <person name="Nusbaum C."/>
            <person name="Birren B."/>
        </authorList>
    </citation>
    <scope>NUCLEOTIDE SEQUENCE [LARGE SCALE GENOMIC DNA]</scope>
    <source>
        <strain evidence="1">APO3</strain>
    </source>
</reference>
<gene>
    <name evidence="1" type="ORF">H257_17810</name>
</gene>
<dbReference type="AlphaFoldDB" id="W4FFF1"/>